<dbReference type="EMBL" id="CP061800">
    <property type="protein sequence ID" value="QTA86389.1"/>
    <property type="molecule type" value="Genomic_DNA"/>
</dbReference>
<organism evidence="2 3">
    <name type="scientific">Desulfonema magnum</name>
    <dbReference type="NCBI Taxonomy" id="45655"/>
    <lineage>
        <taxon>Bacteria</taxon>
        <taxon>Pseudomonadati</taxon>
        <taxon>Thermodesulfobacteriota</taxon>
        <taxon>Desulfobacteria</taxon>
        <taxon>Desulfobacterales</taxon>
        <taxon>Desulfococcaceae</taxon>
        <taxon>Desulfonema</taxon>
    </lineage>
</organism>
<dbReference type="RefSeq" id="WP_207682044.1">
    <property type="nucleotide sequence ID" value="NZ_CP061800.1"/>
</dbReference>
<dbReference type="InterPro" id="IPR013429">
    <property type="entry name" value="Regulatory_FmdB_Zinc_ribbon"/>
</dbReference>
<dbReference type="Gene3D" id="2.20.28.30">
    <property type="entry name" value="RNA polymerase ii, chain L"/>
    <property type="match status" value="1"/>
</dbReference>
<accession>A0A975BIM6</accession>
<gene>
    <name evidence="2" type="ORF">dnm_024130</name>
</gene>
<evidence type="ECO:0000259" key="1">
    <source>
        <dbReference type="SMART" id="SM00834"/>
    </source>
</evidence>
<feature type="domain" description="Putative regulatory protein FmdB zinc ribbon" evidence="1">
    <location>
        <begin position="1"/>
        <end position="42"/>
    </location>
</feature>
<reference evidence="2" key="1">
    <citation type="journal article" date="2021" name="Microb. Physiol.">
        <title>Proteogenomic Insights into the Physiology of Marine, Sulfate-Reducing, Filamentous Desulfonema limicola and Desulfonema magnum.</title>
        <authorList>
            <person name="Schnaars V."/>
            <person name="Wohlbrand L."/>
            <person name="Scheve S."/>
            <person name="Hinrichs C."/>
            <person name="Reinhardt R."/>
            <person name="Rabus R."/>
        </authorList>
    </citation>
    <scope>NUCLEOTIDE SEQUENCE</scope>
    <source>
        <strain evidence="2">4be13</strain>
    </source>
</reference>
<proteinExistence type="predicted"/>
<name>A0A975BIM6_9BACT</name>
<dbReference type="KEGG" id="dmm:dnm_024130"/>
<dbReference type="Pfam" id="PF09723">
    <property type="entry name" value="Zn_ribbon_8"/>
    <property type="match status" value="1"/>
</dbReference>
<protein>
    <submittedName>
        <fullName evidence="2">Zinc ribbon domain-containing protein</fullName>
    </submittedName>
</protein>
<evidence type="ECO:0000313" key="3">
    <source>
        <dbReference type="Proteomes" id="UP000663722"/>
    </source>
</evidence>
<dbReference type="AlphaFoldDB" id="A0A975BIM6"/>
<sequence length="68" mass="7281">MPIFEYLCKKCNHQFEELILSANDPAPKCPKCQNENVEKLMSAACFRPHGIPTGAGGFKAPSCAPSGG</sequence>
<evidence type="ECO:0000313" key="2">
    <source>
        <dbReference type="EMBL" id="QTA86389.1"/>
    </source>
</evidence>
<keyword evidence="3" id="KW-1185">Reference proteome</keyword>
<dbReference type="Proteomes" id="UP000663722">
    <property type="component" value="Chromosome"/>
</dbReference>
<dbReference type="NCBIfam" id="TIGR02605">
    <property type="entry name" value="CxxC_CxxC_SSSS"/>
    <property type="match status" value="1"/>
</dbReference>
<dbReference type="SMART" id="SM00834">
    <property type="entry name" value="CxxC_CXXC_SSSS"/>
    <property type="match status" value="1"/>
</dbReference>